<evidence type="ECO:0000313" key="2">
    <source>
        <dbReference type="EMBL" id="QDU90208.1"/>
    </source>
</evidence>
<keyword evidence="3" id="KW-1185">Reference proteome</keyword>
<feature type="chain" id="PRO_5022006789" evidence="1">
    <location>
        <begin position="19"/>
        <end position="249"/>
    </location>
</feature>
<organism evidence="2 3">
    <name type="scientific">Pirellulimonas nuda</name>
    <dbReference type="NCBI Taxonomy" id="2528009"/>
    <lineage>
        <taxon>Bacteria</taxon>
        <taxon>Pseudomonadati</taxon>
        <taxon>Planctomycetota</taxon>
        <taxon>Planctomycetia</taxon>
        <taxon>Pirellulales</taxon>
        <taxon>Lacipirellulaceae</taxon>
        <taxon>Pirellulimonas</taxon>
    </lineage>
</organism>
<reference evidence="2 3" key="1">
    <citation type="submission" date="2019-02" db="EMBL/GenBank/DDBJ databases">
        <title>Deep-cultivation of Planctomycetes and their phenomic and genomic characterization uncovers novel biology.</title>
        <authorList>
            <person name="Wiegand S."/>
            <person name="Jogler M."/>
            <person name="Boedeker C."/>
            <person name="Pinto D."/>
            <person name="Vollmers J."/>
            <person name="Rivas-Marin E."/>
            <person name="Kohn T."/>
            <person name="Peeters S.H."/>
            <person name="Heuer A."/>
            <person name="Rast P."/>
            <person name="Oberbeckmann S."/>
            <person name="Bunk B."/>
            <person name="Jeske O."/>
            <person name="Meyerdierks A."/>
            <person name="Storesund J.E."/>
            <person name="Kallscheuer N."/>
            <person name="Luecker S."/>
            <person name="Lage O.M."/>
            <person name="Pohl T."/>
            <person name="Merkel B.J."/>
            <person name="Hornburger P."/>
            <person name="Mueller R.-W."/>
            <person name="Bruemmer F."/>
            <person name="Labrenz M."/>
            <person name="Spormann A.M."/>
            <person name="Op den Camp H."/>
            <person name="Overmann J."/>
            <person name="Amann R."/>
            <person name="Jetten M.S.M."/>
            <person name="Mascher T."/>
            <person name="Medema M.H."/>
            <person name="Devos D.P."/>
            <person name="Kaster A.-K."/>
            <person name="Ovreas L."/>
            <person name="Rohde M."/>
            <person name="Galperin M.Y."/>
            <person name="Jogler C."/>
        </authorList>
    </citation>
    <scope>NUCLEOTIDE SEQUENCE [LARGE SCALE GENOMIC DNA]</scope>
    <source>
        <strain evidence="2 3">Pla175</strain>
    </source>
</reference>
<name>A0A518DFH1_9BACT</name>
<dbReference type="Proteomes" id="UP000317429">
    <property type="component" value="Chromosome"/>
</dbReference>
<sequence length="249" mass="28378" precursor="true">MRPWLALLCLAVASPLCAVELRIETRMYAGDEPDVISSSTTLFAGDVVYDFREDEGRVTIFRAGHAGAPGRFVLLDTARRVRTEIDTDRLTGAMEKLRQWAATQKDPFLRFTAEPHFEETFDRETGVLTMTSPHLTYRITTEPAKDASAEPQIKQFLDWFVQLHTLLEAGLPPGPRLEVNEALMRHSAIALEVQLAQHRDDETSLRAEHLVTWLLSKQDRNRIDESLDKMAEFREVSNVEFQTARQALR</sequence>
<dbReference type="KEGG" id="pnd:Pla175_36100"/>
<dbReference type="EMBL" id="CP036291">
    <property type="protein sequence ID" value="QDU90208.1"/>
    <property type="molecule type" value="Genomic_DNA"/>
</dbReference>
<evidence type="ECO:0000256" key="1">
    <source>
        <dbReference type="SAM" id="SignalP"/>
    </source>
</evidence>
<proteinExistence type="predicted"/>
<keyword evidence="1" id="KW-0732">Signal</keyword>
<dbReference type="AlphaFoldDB" id="A0A518DFH1"/>
<gene>
    <name evidence="2" type="ORF">Pla175_36100</name>
</gene>
<accession>A0A518DFH1</accession>
<protein>
    <submittedName>
        <fullName evidence="2">Uncharacterized protein</fullName>
    </submittedName>
</protein>
<evidence type="ECO:0000313" key="3">
    <source>
        <dbReference type="Proteomes" id="UP000317429"/>
    </source>
</evidence>
<feature type="signal peptide" evidence="1">
    <location>
        <begin position="1"/>
        <end position="18"/>
    </location>
</feature>